<comment type="caution">
    <text evidence="1">The sequence shown here is derived from an EMBL/GenBank/DDBJ whole genome shotgun (WGS) entry which is preliminary data.</text>
</comment>
<accession>A0A9N9GGL9</accession>
<organism evidence="1 2">
    <name type="scientific">Ambispora gerdemannii</name>
    <dbReference type="NCBI Taxonomy" id="144530"/>
    <lineage>
        <taxon>Eukaryota</taxon>
        <taxon>Fungi</taxon>
        <taxon>Fungi incertae sedis</taxon>
        <taxon>Mucoromycota</taxon>
        <taxon>Glomeromycotina</taxon>
        <taxon>Glomeromycetes</taxon>
        <taxon>Archaeosporales</taxon>
        <taxon>Ambisporaceae</taxon>
        <taxon>Ambispora</taxon>
    </lineage>
</organism>
<name>A0A9N9GGL9_9GLOM</name>
<proteinExistence type="predicted"/>
<gene>
    <name evidence="1" type="ORF">AGERDE_LOCUS9495</name>
</gene>
<sequence>MEKYQEEWNKYARRQQSDGQKLYCLTLIGTQISQMTEDLTQLDKLEYVIAKGEKPVFKTKLMRLRIAEWLSETFSASP</sequence>
<evidence type="ECO:0000313" key="2">
    <source>
        <dbReference type="Proteomes" id="UP000789831"/>
    </source>
</evidence>
<keyword evidence="2" id="KW-1185">Reference proteome</keyword>
<protein>
    <submittedName>
        <fullName evidence="1">5967_t:CDS:1</fullName>
    </submittedName>
</protein>
<dbReference type="EMBL" id="CAJVPL010002392">
    <property type="protein sequence ID" value="CAG8609008.1"/>
    <property type="molecule type" value="Genomic_DNA"/>
</dbReference>
<dbReference type="Proteomes" id="UP000789831">
    <property type="component" value="Unassembled WGS sequence"/>
</dbReference>
<evidence type="ECO:0000313" key="1">
    <source>
        <dbReference type="EMBL" id="CAG8609008.1"/>
    </source>
</evidence>
<dbReference type="AlphaFoldDB" id="A0A9N9GGL9"/>
<feature type="non-terminal residue" evidence="1">
    <location>
        <position position="78"/>
    </location>
</feature>
<feature type="non-terminal residue" evidence="1">
    <location>
        <position position="1"/>
    </location>
</feature>
<reference evidence="1" key="1">
    <citation type="submission" date="2021-06" db="EMBL/GenBank/DDBJ databases">
        <authorList>
            <person name="Kallberg Y."/>
            <person name="Tangrot J."/>
            <person name="Rosling A."/>
        </authorList>
    </citation>
    <scope>NUCLEOTIDE SEQUENCE</scope>
    <source>
        <strain evidence="1">MT106</strain>
    </source>
</reference>